<proteinExistence type="predicted"/>
<accession>Q0RUC8</accession>
<sequence length="297" mass="33426">MGRPPPARGRARGRTRSVGAEMAVVSPAAYLRVYEPLAAFPAAERGRWQRYAAAGPPSRRAGSRRERAVALVATIRPTLDVADESAFVQWIDGLMFVCPWSTQLRVWQAALEFRGLMPERVAEAFLPRRITEPAEIELDRWKARRPSLKVHVQTCTWMVPPPWFLLFDPAERSLVTGDTAERSMIYRTTMSLARRRASRAVEAVETLRGGSSEAPAVEGIGDLARWLGSFHPQSRVELDYDGLVDLLDDDMLRRDSSVEDIVEAVSALRRGRTDLAVEAYERVLMRWRPLQARESAS</sequence>
<evidence type="ECO:0000313" key="2">
    <source>
        <dbReference type="EMBL" id="CAJ58814.1"/>
    </source>
</evidence>
<dbReference type="STRING" id="326424.FRAAL0133"/>
<dbReference type="InterPro" id="IPR058396">
    <property type="entry name" value="DUF8083"/>
</dbReference>
<dbReference type="Pfam" id="PF26312">
    <property type="entry name" value="DUF8083"/>
    <property type="match status" value="1"/>
</dbReference>
<gene>
    <name evidence="2" type="ordered locus">FRAAL0133</name>
</gene>
<dbReference type="KEGG" id="fal:FRAAL0133"/>
<dbReference type="Proteomes" id="UP000000657">
    <property type="component" value="Chromosome"/>
</dbReference>
<keyword evidence="3" id="KW-1185">Reference proteome</keyword>
<dbReference type="EMBL" id="CT573213">
    <property type="protein sequence ID" value="CAJ58814.1"/>
    <property type="molecule type" value="Genomic_DNA"/>
</dbReference>
<evidence type="ECO:0000259" key="1">
    <source>
        <dbReference type="Pfam" id="PF26312"/>
    </source>
</evidence>
<feature type="domain" description="DUF8083" evidence="1">
    <location>
        <begin position="28"/>
        <end position="294"/>
    </location>
</feature>
<organism evidence="2 3">
    <name type="scientific">Frankia alni (strain DSM 45986 / CECT 9034 / ACN14a)</name>
    <dbReference type="NCBI Taxonomy" id="326424"/>
    <lineage>
        <taxon>Bacteria</taxon>
        <taxon>Bacillati</taxon>
        <taxon>Actinomycetota</taxon>
        <taxon>Actinomycetes</taxon>
        <taxon>Frankiales</taxon>
        <taxon>Frankiaceae</taxon>
        <taxon>Frankia</taxon>
    </lineage>
</organism>
<dbReference type="AlphaFoldDB" id="Q0RUC8"/>
<dbReference type="HOGENOM" id="CLU_929534_0_0_11"/>
<protein>
    <recommendedName>
        <fullName evidence="1">DUF8083 domain-containing protein</fullName>
    </recommendedName>
</protein>
<name>Q0RUC8_FRAAA</name>
<dbReference type="eggNOG" id="ENOG5032IA4">
    <property type="taxonomic scope" value="Bacteria"/>
</dbReference>
<evidence type="ECO:0000313" key="3">
    <source>
        <dbReference type="Proteomes" id="UP000000657"/>
    </source>
</evidence>
<reference evidence="2 3" key="1">
    <citation type="journal article" date="2007" name="Genome Res.">
        <title>Genome characteristics of facultatively symbiotic Frankia sp. strains reflect host range and host plant biogeography.</title>
        <authorList>
            <person name="Normand P."/>
            <person name="Lapierre P."/>
            <person name="Tisa L.S."/>
            <person name="Gogarten J.P."/>
            <person name="Alloisio N."/>
            <person name="Bagnarol E."/>
            <person name="Bassi C.A."/>
            <person name="Berry A.M."/>
            <person name="Bickhart D.M."/>
            <person name="Choisne N."/>
            <person name="Couloux A."/>
            <person name="Cournoyer B."/>
            <person name="Cruveiller S."/>
            <person name="Daubin V."/>
            <person name="Demange N."/>
            <person name="Francino M.P."/>
            <person name="Goltsman E."/>
            <person name="Huang Y."/>
            <person name="Kopp O.R."/>
            <person name="Labarre L."/>
            <person name="Lapidus A."/>
            <person name="Lavire C."/>
            <person name="Marechal J."/>
            <person name="Martinez M."/>
            <person name="Mastronunzio J.E."/>
            <person name="Mullin B.C."/>
            <person name="Niemann J."/>
            <person name="Pujic P."/>
            <person name="Rawnsley T."/>
            <person name="Rouy Z."/>
            <person name="Schenowitz C."/>
            <person name="Sellstedt A."/>
            <person name="Tavares F."/>
            <person name="Tomkins J.P."/>
            <person name="Vallenet D."/>
            <person name="Valverde C."/>
            <person name="Wall L.G."/>
            <person name="Wang Y."/>
            <person name="Medigue C."/>
            <person name="Benson D.R."/>
        </authorList>
    </citation>
    <scope>NUCLEOTIDE SEQUENCE [LARGE SCALE GENOMIC DNA]</scope>
    <source>
        <strain evidence="3">DSM 45986 / CECT 9034 / ACN14a</strain>
    </source>
</reference>